<evidence type="ECO:0008006" key="3">
    <source>
        <dbReference type="Google" id="ProtNLM"/>
    </source>
</evidence>
<reference evidence="1 2" key="1">
    <citation type="submission" date="2016-10" db="EMBL/GenBank/DDBJ databases">
        <authorList>
            <person name="de Groot N.N."/>
        </authorList>
    </citation>
    <scope>NUCLEOTIDE SEQUENCE [LARGE SCALE GENOMIC DNA]</scope>
    <source>
        <strain evidence="1 2">R-24608</strain>
    </source>
</reference>
<keyword evidence="2" id="KW-1185">Reference proteome</keyword>
<dbReference type="Gene3D" id="1.10.10.2830">
    <property type="match status" value="1"/>
</dbReference>
<dbReference type="RefSeq" id="WP_411914298.1">
    <property type="nucleotide sequence ID" value="NZ_CYIG01000053.1"/>
</dbReference>
<accession>A0A1I7KED5</accession>
<dbReference type="EMBL" id="FPBX01000048">
    <property type="protein sequence ID" value="SFU95779.1"/>
    <property type="molecule type" value="Genomic_DNA"/>
</dbReference>
<organism evidence="1 2">
    <name type="scientific">Paenacidovorax caeni</name>
    <dbReference type="NCBI Taxonomy" id="343013"/>
    <lineage>
        <taxon>Bacteria</taxon>
        <taxon>Pseudomonadati</taxon>
        <taxon>Pseudomonadota</taxon>
        <taxon>Betaproteobacteria</taxon>
        <taxon>Burkholderiales</taxon>
        <taxon>Comamonadaceae</taxon>
        <taxon>Paenacidovorax</taxon>
    </lineage>
</organism>
<name>A0A1I7KED5_9BURK</name>
<evidence type="ECO:0000313" key="2">
    <source>
        <dbReference type="Proteomes" id="UP000183656"/>
    </source>
</evidence>
<protein>
    <recommendedName>
        <fullName evidence="3">Bacteriophage-related protein</fullName>
    </recommendedName>
</protein>
<dbReference type="SUPFAM" id="SSF109709">
    <property type="entry name" value="KorB DNA-binding domain-like"/>
    <property type="match status" value="1"/>
</dbReference>
<dbReference type="Proteomes" id="UP000183656">
    <property type="component" value="Unassembled WGS sequence"/>
</dbReference>
<evidence type="ECO:0000313" key="1">
    <source>
        <dbReference type="EMBL" id="SFU95779.1"/>
    </source>
</evidence>
<dbReference type="STRING" id="343013.SAMN04489707_10487"/>
<gene>
    <name evidence="1" type="ORF">SAMN04489707_10487</name>
</gene>
<sequence length="151" mass="17078">MKNKPKIEATGLAVRRKRRDGDEIRLTTFIPIKIRKRGGRAVVVRPEVAQVQAKTAAVHDQPLLTALSRAFYWQQLLDDGVVETGSEIAKREGLHHSTVNELLRLTLLEPDIVKAIYAGQQPRCMSLLWFQRNPLPTDWVAQREVVAGFDS</sequence>
<dbReference type="AlphaFoldDB" id="A0A1I7KED5"/>
<proteinExistence type="predicted"/>